<evidence type="ECO:0000256" key="5">
    <source>
        <dbReference type="ARBA" id="ARBA00022670"/>
    </source>
</evidence>
<gene>
    <name evidence="13" type="ORF">AS030_08935</name>
</gene>
<feature type="transmembrane region" description="Helical" evidence="12">
    <location>
        <begin position="188"/>
        <end position="204"/>
    </location>
</feature>
<dbReference type="GO" id="GO:0008233">
    <property type="term" value="F:peptidase activity"/>
    <property type="evidence" value="ECO:0007669"/>
    <property type="project" value="UniProtKB-KW"/>
</dbReference>
<feature type="transmembrane region" description="Helical" evidence="12">
    <location>
        <begin position="99"/>
        <end position="120"/>
    </location>
</feature>
<evidence type="ECO:0000256" key="4">
    <source>
        <dbReference type="ARBA" id="ARBA00022475"/>
    </source>
</evidence>
<evidence type="ECO:0000256" key="11">
    <source>
        <dbReference type="PIRNR" id="PIRNR016933"/>
    </source>
</evidence>
<comment type="subcellular location">
    <subcellularLocation>
        <location evidence="1">Cell membrane</location>
        <topology evidence="1">Multi-pass membrane protein</topology>
    </subcellularLocation>
</comment>
<evidence type="ECO:0000256" key="12">
    <source>
        <dbReference type="SAM" id="Phobius"/>
    </source>
</evidence>
<comment type="similarity">
    <text evidence="2 11">Belongs to the protease PrsW family.</text>
</comment>
<feature type="transmembrane region" description="Helical" evidence="12">
    <location>
        <begin position="6"/>
        <end position="21"/>
    </location>
</feature>
<dbReference type="NCBIfam" id="NF033739">
    <property type="entry name" value="intramemb_PrsW"/>
    <property type="match status" value="1"/>
</dbReference>
<keyword evidence="7 11" id="KW-0378">Hydrolase</keyword>
<feature type="transmembrane region" description="Helical" evidence="12">
    <location>
        <begin position="126"/>
        <end position="149"/>
    </location>
</feature>
<keyword evidence="5 11" id="KW-0645">Protease</keyword>
<comment type="caution">
    <text evidence="13">The sequence shown here is derived from an EMBL/GenBank/DDBJ whole genome shotgun (WGS) entry which is preliminary data.</text>
</comment>
<keyword evidence="9 11" id="KW-0472">Membrane</keyword>
<accession>A0A0V8JES9</accession>
<organism evidence="13 14">
    <name type="scientific">Fictibacillus enclensis</name>
    <dbReference type="NCBI Taxonomy" id="1017270"/>
    <lineage>
        <taxon>Bacteria</taxon>
        <taxon>Bacillati</taxon>
        <taxon>Bacillota</taxon>
        <taxon>Bacilli</taxon>
        <taxon>Bacillales</taxon>
        <taxon>Fictibacillaceae</taxon>
        <taxon>Fictibacillus</taxon>
    </lineage>
</organism>
<evidence type="ECO:0000256" key="6">
    <source>
        <dbReference type="ARBA" id="ARBA00022692"/>
    </source>
</evidence>
<dbReference type="Pfam" id="PF13367">
    <property type="entry name" value="PrsW-protease"/>
    <property type="match status" value="1"/>
</dbReference>
<evidence type="ECO:0000256" key="8">
    <source>
        <dbReference type="ARBA" id="ARBA00022989"/>
    </source>
</evidence>
<keyword evidence="6 12" id="KW-0812">Transmembrane</keyword>
<dbReference type="AlphaFoldDB" id="A0A0V8JES9"/>
<dbReference type="Proteomes" id="UP000054099">
    <property type="component" value="Unassembled WGS sequence"/>
</dbReference>
<evidence type="ECO:0000256" key="10">
    <source>
        <dbReference type="ARBA" id="ARBA00030345"/>
    </source>
</evidence>
<evidence type="ECO:0000313" key="14">
    <source>
        <dbReference type="Proteomes" id="UP000054099"/>
    </source>
</evidence>
<dbReference type="InterPro" id="IPR026898">
    <property type="entry name" value="PrsW"/>
</dbReference>
<dbReference type="GO" id="GO:0006508">
    <property type="term" value="P:proteolysis"/>
    <property type="evidence" value="ECO:0007669"/>
    <property type="project" value="UniProtKB-KW"/>
</dbReference>
<dbReference type="RefSeq" id="WP_061970715.1">
    <property type="nucleotide sequence ID" value="NZ_FMAV01000001.1"/>
</dbReference>
<feature type="transmembrane region" description="Helical" evidence="12">
    <location>
        <begin position="66"/>
        <end position="87"/>
    </location>
</feature>
<evidence type="ECO:0000256" key="1">
    <source>
        <dbReference type="ARBA" id="ARBA00004651"/>
    </source>
</evidence>
<dbReference type="EMBL" id="LNQN01000001">
    <property type="protein sequence ID" value="KSU85602.1"/>
    <property type="molecule type" value="Genomic_DNA"/>
</dbReference>
<dbReference type="PANTHER" id="PTHR36844">
    <property type="entry name" value="PROTEASE PRSW"/>
    <property type="match status" value="1"/>
</dbReference>
<name>A0A0V8JES9_9BACL</name>
<dbReference type="OrthoDB" id="5504276at2"/>
<comment type="function">
    <text evidence="11">Involved in the degradation of specific anti-sigma factors.</text>
</comment>
<keyword evidence="8 12" id="KW-1133">Transmembrane helix</keyword>
<proteinExistence type="inferred from homology"/>
<evidence type="ECO:0000256" key="2">
    <source>
        <dbReference type="ARBA" id="ARBA00009165"/>
    </source>
</evidence>
<evidence type="ECO:0000313" key="13">
    <source>
        <dbReference type="EMBL" id="KSU85602.1"/>
    </source>
</evidence>
<sequence length="226" mass="25607">MFGIISAGLAPAIALLAFFYLKDKYETEPVSMVIRLYIFGALLVFPVMVIQFGFKEELMVSPLTDGILLSALLEEFLKWFLVFYCAYMHAEFNEPYDGIVYAVSLSLGFASMENIFYLYVHGVNEALGRALMPVSSHALFGVISGYYFGKAKFSSGSKKKWLLVFSVIIPFALHGVYNWILLAFEQDFLIAMLPFMLFLWWLGLKKVKLANAHKTAWLARQKNIGS</sequence>
<keyword evidence="4 11" id="KW-1003">Cell membrane</keyword>
<feature type="transmembrane region" description="Helical" evidence="12">
    <location>
        <begin position="33"/>
        <end position="54"/>
    </location>
</feature>
<dbReference type="InterPro" id="IPR023596">
    <property type="entry name" value="Peptidase_PrsW_arch/bac"/>
</dbReference>
<feature type="transmembrane region" description="Helical" evidence="12">
    <location>
        <begin position="161"/>
        <end position="182"/>
    </location>
</feature>
<dbReference type="EC" id="3.4.-.-" evidence="11"/>
<evidence type="ECO:0000256" key="3">
    <source>
        <dbReference type="ARBA" id="ARBA00018997"/>
    </source>
</evidence>
<dbReference type="GO" id="GO:0005886">
    <property type="term" value="C:plasma membrane"/>
    <property type="evidence" value="ECO:0007669"/>
    <property type="project" value="UniProtKB-SubCell"/>
</dbReference>
<evidence type="ECO:0000256" key="7">
    <source>
        <dbReference type="ARBA" id="ARBA00022801"/>
    </source>
</evidence>
<dbReference type="PANTHER" id="PTHR36844:SF1">
    <property type="entry name" value="PROTEASE PRSW"/>
    <property type="match status" value="1"/>
</dbReference>
<keyword evidence="14" id="KW-1185">Reference proteome</keyword>
<reference evidence="13 14" key="1">
    <citation type="journal article" date="2014" name="Antonie Van Leeuwenhoek">
        <title>Fictibacillus enclensis sp. nov., isolated from marine sediment.</title>
        <authorList>
            <person name="Dastager S.G."/>
            <person name="Mawlankar R."/>
            <person name="Srinivasan K."/>
            <person name="Tang S.K."/>
            <person name="Lee J.C."/>
            <person name="Ramana V.V."/>
            <person name="Shouche Y.S."/>
        </authorList>
    </citation>
    <scope>NUCLEOTIDE SEQUENCE [LARGE SCALE GENOMIC DNA]</scope>
    <source>
        <strain evidence="13 14">NIO-1003</strain>
    </source>
</reference>
<dbReference type="PIRSF" id="PIRSF016933">
    <property type="entry name" value="PrsW"/>
    <property type="match status" value="1"/>
</dbReference>
<evidence type="ECO:0000256" key="9">
    <source>
        <dbReference type="ARBA" id="ARBA00023136"/>
    </source>
</evidence>
<protein>
    <recommendedName>
        <fullName evidence="3 11">Protease PrsW</fullName>
        <ecNumber evidence="11">3.4.-.-</ecNumber>
    </recommendedName>
    <alternativeName>
        <fullName evidence="10 11">Protease responsible for activating sigma-W</fullName>
    </alternativeName>
</protein>